<evidence type="ECO:0000313" key="18">
    <source>
        <dbReference type="Proteomes" id="UP000505210"/>
    </source>
</evidence>
<keyword evidence="14" id="KW-0963">Cytoplasm</keyword>
<comment type="function">
    <text evidence="14">Catalyzes the condensation reaction of fatty acid synthesis by the addition to an acyl acceptor of two carbons from malonyl-ACP. Catalyzes the first condensation reaction which initiates fatty acid synthesis and may therefore play a role in governing the total rate of fatty acid production. Possesses both acetoacetyl-ACP synthase and acetyl transacylase activities. Its substrate specificity determines the biosynthesis of branched-chain and/or straight-chain of fatty acids.</text>
</comment>
<comment type="similarity">
    <text evidence="2 14">Belongs to the thiolase-like superfamily. FabH family.</text>
</comment>
<keyword evidence="8 14" id="KW-0511">Multifunctional enzyme</keyword>
<accession>A0A6M8BH96</accession>
<evidence type="ECO:0000256" key="10">
    <source>
        <dbReference type="ARBA" id="ARBA00051096"/>
    </source>
</evidence>
<proteinExistence type="inferred from homology"/>
<evidence type="ECO:0000256" key="13">
    <source>
        <dbReference type="ARBA" id="ARBA00052985"/>
    </source>
</evidence>
<evidence type="ECO:0000256" key="3">
    <source>
        <dbReference type="ARBA" id="ARBA00022516"/>
    </source>
</evidence>
<evidence type="ECO:0000256" key="1">
    <source>
        <dbReference type="ARBA" id="ARBA00005194"/>
    </source>
</evidence>
<comment type="subunit">
    <text evidence="14">Homodimer.</text>
</comment>
<evidence type="ECO:0000256" key="8">
    <source>
        <dbReference type="ARBA" id="ARBA00023268"/>
    </source>
</evidence>
<reference evidence="17 18" key="1">
    <citation type="submission" date="2020-05" db="EMBL/GenBank/DDBJ databases">
        <title>Complete genome sequence of of a novel Thermoleptolyngbya strain isolated from hot springs of Ganzi, Sichuan China.</title>
        <authorList>
            <person name="Tang J."/>
            <person name="Daroch M."/>
            <person name="Li L."/>
            <person name="Waleron K."/>
            <person name="Waleron M."/>
            <person name="Waleron M."/>
        </authorList>
    </citation>
    <scope>NUCLEOTIDE SEQUENCE [LARGE SCALE GENOMIC DNA]</scope>
    <source>
        <strain evidence="17 18">PKUAC-SCTA183</strain>
    </source>
</reference>
<dbReference type="GO" id="GO:0005737">
    <property type="term" value="C:cytoplasm"/>
    <property type="evidence" value="ECO:0007669"/>
    <property type="project" value="UniProtKB-SubCell"/>
</dbReference>
<keyword evidence="3 14" id="KW-0444">Lipid biosynthesis</keyword>
<evidence type="ECO:0000256" key="12">
    <source>
        <dbReference type="ARBA" id="ARBA00052467"/>
    </source>
</evidence>
<dbReference type="CDD" id="cd00830">
    <property type="entry name" value="KAS_III"/>
    <property type="match status" value="1"/>
</dbReference>
<dbReference type="EMBL" id="CP053661">
    <property type="protein sequence ID" value="QKD82523.1"/>
    <property type="molecule type" value="Genomic_DNA"/>
</dbReference>
<dbReference type="Pfam" id="PF08545">
    <property type="entry name" value="ACP_syn_III"/>
    <property type="match status" value="1"/>
</dbReference>
<organism evidence="17 18">
    <name type="scientific">Thermoleptolyngbya sichuanensis A183</name>
    <dbReference type="NCBI Taxonomy" id="2737172"/>
    <lineage>
        <taxon>Bacteria</taxon>
        <taxon>Bacillati</taxon>
        <taxon>Cyanobacteriota</taxon>
        <taxon>Cyanophyceae</taxon>
        <taxon>Oculatellales</taxon>
        <taxon>Oculatellaceae</taxon>
        <taxon>Thermoleptolyngbya</taxon>
        <taxon>Thermoleptolyngbya sichuanensis</taxon>
    </lineage>
</organism>
<keyword evidence="9 14" id="KW-0012">Acyltransferase</keyword>
<dbReference type="Proteomes" id="UP000505210">
    <property type="component" value="Chromosome"/>
</dbReference>
<dbReference type="Pfam" id="PF08541">
    <property type="entry name" value="ACP_syn_III_C"/>
    <property type="match status" value="1"/>
</dbReference>
<name>A0A6M8BH96_9CYAN</name>
<comment type="domain">
    <text evidence="14">The last Arg residue of the ACP-binding site is essential for the weak association between ACP/AcpP and FabH.</text>
</comment>
<keyword evidence="7 14" id="KW-0275">Fatty acid biosynthesis</keyword>
<protein>
    <recommendedName>
        <fullName evidence="14">Beta-ketoacyl-[acyl-carrier-protein] synthase III</fullName>
        <shortName evidence="14">Beta-ketoacyl-ACP synthase III</shortName>
        <shortName evidence="14">KAS III</shortName>
        <ecNumber evidence="14">2.3.1.180</ecNumber>
    </recommendedName>
    <alternativeName>
        <fullName evidence="14">3-oxoacyl-[acyl-carrier-protein] synthase 3</fullName>
    </alternativeName>
    <alternativeName>
        <fullName evidence="14">3-oxoacyl-[acyl-carrier-protein] synthase III</fullName>
    </alternativeName>
</protein>
<dbReference type="GO" id="GO:0033818">
    <property type="term" value="F:beta-ketoacyl-acyl-carrier-protein synthase III activity"/>
    <property type="evidence" value="ECO:0007669"/>
    <property type="project" value="UniProtKB-UniRule"/>
</dbReference>
<dbReference type="NCBIfam" id="NF006829">
    <property type="entry name" value="PRK09352.1"/>
    <property type="match status" value="1"/>
</dbReference>
<evidence type="ECO:0000259" key="15">
    <source>
        <dbReference type="Pfam" id="PF08541"/>
    </source>
</evidence>
<comment type="catalytic activity">
    <reaction evidence="12">
        <text>2-methylpropanoyl-CoA + malonyl-[ACP] + H(+) = 4-methyl-3-oxopentanoyl-[ACP] + CO2 + CoA</text>
        <dbReference type="Rhea" id="RHEA:42268"/>
        <dbReference type="Rhea" id="RHEA-COMP:9623"/>
        <dbReference type="Rhea" id="RHEA-COMP:9940"/>
        <dbReference type="ChEBI" id="CHEBI:15378"/>
        <dbReference type="ChEBI" id="CHEBI:16526"/>
        <dbReference type="ChEBI" id="CHEBI:57287"/>
        <dbReference type="ChEBI" id="CHEBI:57338"/>
        <dbReference type="ChEBI" id="CHEBI:78449"/>
        <dbReference type="ChEBI" id="CHEBI:78820"/>
        <dbReference type="EC" id="2.3.1.300"/>
    </reaction>
    <physiologicalReaction direction="left-to-right" evidence="12">
        <dbReference type="Rhea" id="RHEA:42269"/>
    </physiologicalReaction>
</comment>
<comment type="catalytic activity">
    <reaction evidence="11">
        <text>(2S)-2-methylbutanoyl-CoA + malonyl-[ACP] + H(+) = (4S)-4-methyl-3-oxohexanoyl-[ACP] + CO2 + CoA</text>
        <dbReference type="Rhea" id="RHEA:42276"/>
        <dbReference type="Rhea" id="RHEA-COMP:9623"/>
        <dbReference type="Rhea" id="RHEA-COMP:17148"/>
        <dbReference type="ChEBI" id="CHEBI:15378"/>
        <dbReference type="ChEBI" id="CHEBI:16526"/>
        <dbReference type="ChEBI" id="CHEBI:57287"/>
        <dbReference type="ChEBI" id="CHEBI:78449"/>
        <dbReference type="ChEBI" id="CHEBI:88166"/>
        <dbReference type="ChEBI" id="CHEBI:167462"/>
        <dbReference type="EC" id="2.3.1.300"/>
    </reaction>
    <physiologicalReaction direction="left-to-right" evidence="11">
        <dbReference type="Rhea" id="RHEA:42277"/>
    </physiologicalReaction>
</comment>
<dbReference type="AlphaFoldDB" id="A0A6M8BH96"/>
<evidence type="ECO:0000256" key="9">
    <source>
        <dbReference type="ARBA" id="ARBA00023315"/>
    </source>
</evidence>
<keyword evidence="6 14" id="KW-0443">Lipid metabolism</keyword>
<feature type="active site" evidence="14">
    <location>
        <position position="258"/>
    </location>
</feature>
<dbReference type="HAMAP" id="MF_01815">
    <property type="entry name" value="FabH"/>
    <property type="match status" value="1"/>
</dbReference>
<evidence type="ECO:0000256" key="11">
    <source>
        <dbReference type="ARBA" id="ARBA00052407"/>
    </source>
</evidence>
<feature type="domain" description="Beta-ketoacyl-[acyl-carrier-protein] synthase III C-terminal" evidence="15">
    <location>
        <begin position="243"/>
        <end position="331"/>
    </location>
</feature>
<dbReference type="KEGG" id="theu:HPC62_10325"/>
<comment type="pathway">
    <text evidence="1 14">Lipid metabolism; fatty acid biosynthesis.</text>
</comment>
<dbReference type="RefSeq" id="WP_172355391.1">
    <property type="nucleotide sequence ID" value="NZ_CP053661.1"/>
</dbReference>
<evidence type="ECO:0000256" key="6">
    <source>
        <dbReference type="ARBA" id="ARBA00023098"/>
    </source>
</evidence>
<dbReference type="Gene3D" id="3.40.47.10">
    <property type="match status" value="1"/>
</dbReference>
<dbReference type="InterPro" id="IPR016039">
    <property type="entry name" value="Thiolase-like"/>
</dbReference>
<dbReference type="NCBIfam" id="TIGR00747">
    <property type="entry name" value="fabH"/>
    <property type="match status" value="1"/>
</dbReference>
<gene>
    <name evidence="14" type="primary">fabH</name>
    <name evidence="17" type="ORF">HPC62_10325</name>
</gene>
<dbReference type="InterPro" id="IPR013747">
    <property type="entry name" value="ACP_syn_III_C"/>
</dbReference>
<keyword evidence="18" id="KW-1185">Reference proteome</keyword>
<feature type="domain" description="Beta-ketoacyl-[acyl-carrier-protein] synthase III N-terminal" evidence="16">
    <location>
        <begin position="111"/>
        <end position="188"/>
    </location>
</feature>
<dbReference type="PANTHER" id="PTHR43091">
    <property type="entry name" value="3-OXOACYL-[ACYL-CARRIER-PROTEIN] SYNTHASE"/>
    <property type="match status" value="1"/>
</dbReference>
<dbReference type="EC" id="2.3.1.180" evidence="14"/>
<feature type="region of interest" description="ACP-binding" evidence="14">
    <location>
        <begin position="259"/>
        <end position="263"/>
    </location>
</feature>
<sequence>MAQRVGAGVAITGSGSSVPERYLDNEALSRVVDTSDEWIASRTGIRQRRLADAAGSLRAIATQAAQNALDMAGVAASEIDLIVLATSTPDDLFGSASQIQHDLGATQATAFDLTAACSGFVFGLVTAAQFIQNGVYRKALIIGADVLSRWVDWSDRRTCVLFGDGAGAVVMEASERDRLLGFELRSDGTLNHCLNLAYQGQDRELVDGVAIAQGTFQPITMNGQEVYRFAVKRVPEVIEKALFRAELTVDQIDWLVMHQANQRILDAVAERLGIPSEKVISNMASYGNTSAASIPLALDEAVRRGDIKPDDIIATAGFGAGLTWGAAVFRWGAS</sequence>
<evidence type="ECO:0000256" key="5">
    <source>
        <dbReference type="ARBA" id="ARBA00022832"/>
    </source>
</evidence>
<feature type="active site" evidence="14">
    <location>
        <position position="288"/>
    </location>
</feature>
<dbReference type="FunFam" id="3.40.47.10:FF:000004">
    <property type="entry name" value="3-oxoacyl-[acyl-carrier-protein] synthase 3"/>
    <property type="match status" value="1"/>
</dbReference>
<keyword evidence="4 14" id="KW-0808">Transferase</keyword>
<evidence type="ECO:0000256" key="2">
    <source>
        <dbReference type="ARBA" id="ARBA00008642"/>
    </source>
</evidence>
<dbReference type="GO" id="GO:0006633">
    <property type="term" value="P:fatty acid biosynthetic process"/>
    <property type="evidence" value="ECO:0007669"/>
    <property type="project" value="UniProtKB-UniRule"/>
</dbReference>
<dbReference type="InterPro" id="IPR013751">
    <property type="entry name" value="ACP_syn_III_N"/>
</dbReference>
<comment type="subcellular location">
    <subcellularLocation>
        <location evidence="14">Cytoplasm</location>
    </subcellularLocation>
</comment>
<dbReference type="GO" id="GO:0004315">
    <property type="term" value="F:3-oxoacyl-[acyl-carrier-protein] synthase activity"/>
    <property type="evidence" value="ECO:0007669"/>
    <property type="project" value="InterPro"/>
</dbReference>
<evidence type="ECO:0000256" key="14">
    <source>
        <dbReference type="HAMAP-Rule" id="MF_01815"/>
    </source>
</evidence>
<comment type="catalytic activity">
    <reaction evidence="10">
        <text>malonyl-[ACP] + acetyl-CoA + H(+) = 3-oxobutanoyl-[ACP] + CO2 + CoA</text>
        <dbReference type="Rhea" id="RHEA:12080"/>
        <dbReference type="Rhea" id="RHEA-COMP:9623"/>
        <dbReference type="Rhea" id="RHEA-COMP:9625"/>
        <dbReference type="ChEBI" id="CHEBI:15378"/>
        <dbReference type="ChEBI" id="CHEBI:16526"/>
        <dbReference type="ChEBI" id="CHEBI:57287"/>
        <dbReference type="ChEBI" id="CHEBI:57288"/>
        <dbReference type="ChEBI" id="CHEBI:78449"/>
        <dbReference type="ChEBI" id="CHEBI:78450"/>
        <dbReference type="EC" id="2.3.1.180"/>
    </reaction>
    <physiologicalReaction direction="left-to-right" evidence="10">
        <dbReference type="Rhea" id="RHEA:12081"/>
    </physiologicalReaction>
</comment>
<comment type="catalytic activity">
    <reaction evidence="13">
        <text>3-methylbutanoyl-CoA + malonyl-[ACP] + H(+) = 5-methyl-3-oxohexanoyl-[ACP] + CO2 + CoA</text>
        <dbReference type="Rhea" id="RHEA:42272"/>
        <dbReference type="Rhea" id="RHEA-COMP:9623"/>
        <dbReference type="Rhea" id="RHEA-COMP:9941"/>
        <dbReference type="ChEBI" id="CHEBI:15378"/>
        <dbReference type="ChEBI" id="CHEBI:16526"/>
        <dbReference type="ChEBI" id="CHEBI:57287"/>
        <dbReference type="ChEBI" id="CHEBI:57345"/>
        <dbReference type="ChEBI" id="CHEBI:78449"/>
        <dbReference type="ChEBI" id="CHEBI:78822"/>
        <dbReference type="EC" id="2.3.1.300"/>
    </reaction>
    <physiologicalReaction direction="left-to-right" evidence="13">
        <dbReference type="Rhea" id="RHEA:42273"/>
    </physiologicalReaction>
</comment>
<dbReference type="SUPFAM" id="SSF53901">
    <property type="entry name" value="Thiolase-like"/>
    <property type="match status" value="1"/>
</dbReference>
<evidence type="ECO:0000259" key="16">
    <source>
        <dbReference type="Pfam" id="PF08545"/>
    </source>
</evidence>
<dbReference type="UniPathway" id="UPA00094"/>
<evidence type="ECO:0000313" key="17">
    <source>
        <dbReference type="EMBL" id="QKD82523.1"/>
    </source>
</evidence>
<dbReference type="InterPro" id="IPR004655">
    <property type="entry name" value="FabH"/>
</dbReference>
<feature type="active site" evidence="14">
    <location>
        <position position="117"/>
    </location>
</feature>
<evidence type="ECO:0000256" key="4">
    <source>
        <dbReference type="ARBA" id="ARBA00022679"/>
    </source>
</evidence>
<evidence type="ECO:0000256" key="7">
    <source>
        <dbReference type="ARBA" id="ARBA00023160"/>
    </source>
</evidence>
<dbReference type="PANTHER" id="PTHR43091:SF1">
    <property type="entry name" value="BETA-KETOACYL-[ACYL-CARRIER-PROTEIN] SYNTHASE III, CHLOROPLASTIC"/>
    <property type="match status" value="1"/>
</dbReference>
<keyword evidence="5 14" id="KW-0276">Fatty acid metabolism</keyword>